<organism evidence="1 2">
    <name type="scientific">Paracoccus thiocyanatus</name>
    <dbReference type="NCBI Taxonomy" id="34006"/>
    <lineage>
        <taxon>Bacteria</taxon>
        <taxon>Pseudomonadati</taxon>
        <taxon>Pseudomonadota</taxon>
        <taxon>Alphaproteobacteria</taxon>
        <taxon>Rhodobacterales</taxon>
        <taxon>Paracoccaceae</taxon>
        <taxon>Paracoccus</taxon>
    </lineage>
</organism>
<dbReference type="AlphaFoldDB" id="A0A3D8P8E5"/>
<comment type="caution">
    <text evidence="1">The sequence shown here is derived from an EMBL/GenBank/DDBJ whole genome shotgun (WGS) entry which is preliminary data.</text>
</comment>
<evidence type="ECO:0000313" key="1">
    <source>
        <dbReference type="EMBL" id="RDW12350.1"/>
    </source>
</evidence>
<sequence length="81" mass="9005">MLRMWSRFAIQRRSTRPEAAAGPSRSVPACSGSPGRWLSALSMLSESKLPFAQHGTDWLRKGLTCRIFDIFATALPRQIAT</sequence>
<keyword evidence="2" id="KW-1185">Reference proteome</keyword>
<gene>
    <name evidence="1" type="ORF">DIE28_14210</name>
</gene>
<protein>
    <submittedName>
        <fullName evidence="1">Uncharacterized protein</fullName>
    </submittedName>
</protein>
<proteinExistence type="predicted"/>
<accession>A0A3D8P8E5</accession>
<reference evidence="1 2" key="1">
    <citation type="submission" date="2018-05" db="EMBL/GenBank/DDBJ databases">
        <title>Whole genome sequencing of Paracoccus thiocyanatus SST.</title>
        <authorList>
            <person name="Ghosh W."/>
            <person name="Rameez M.J."/>
            <person name="Roy C."/>
        </authorList>
    </citation>
    <scope>NUCLEOTIDE SEQUENCE [LARGE SCALE GENOMIC DNA]</scope>
    <source>
        <strain evidence="1 2">SST</strain>
    </source>
</reference>
<dbReference type="Proteomes" id="UP000256679">
    <property type="component" value="Unassembled WGS sequence"/>
</dbReference>
<evidence type="ECO:0000313" key="2">
    <source>
        <dbReference type="Proteomes" id="UP000256679"/>
    </source>
</evidence>
<dbReference type="EMBL" id="QFCQ01000099">
    <property type="protein sequence ID" value="RDW12350.1"/>
    <property type="molecule type" value="Genomic_DNA"/>
</dbReference>
<name>A0A3D8P8E5_9RHOB</name>